<name>A0A0F9CNS4_9ZZZZ</name>
<dbReference type="AlphaFoldDB" id="A0A0F9CNS4"/>
<gene>
    <name evidence="1" type="ORF">LCGC14_2587480</name>
</gene>
<reference evidence="1" key="1">
    <citation type="journal article" date="2015" name="Nature">
        <title>Complex archaea that bridge the gap between prokaryotes and eukaryotes.</title>
        <authorList>
            <person name="Spang A."/>
            <person name="Saw J.H."/>
            <person name="Jorgensen S.L."/>
            <person name="Zaremba-Niedzwiedzka K."/>
            <person name="Martijn J."/>
            <person name="Lind A.E."/>
            <person name="van Eijk R."/>
            <person name="Schleper C."/>
            <person name="Guy L."/>
            <person name="Ettema T.J."/>
        </authorList>
    </citation>
    <scope>NUCLEOTIDE SEQUENCE</scope>
</reference>
<dbReference type="EMBL" id="LAZR01043349">
    <property type="protein sequence ID" value="KKL07296.1"/>
    <property type="molecule type" value="Genomic_DNA"/>
</dbReference>
<accession>A0A0F9CNS4</accession>
<protein>
    <submittedName>
        <fullName evidence="1">Uncharacterized protein</fullName>
    </submittedName>
</protein>
<sequence>YVQRTSLGFGKSTFPSATLRTVTEGSTLGNTRKWTPEQIIHYKFMDIDGKVHGFTPIELGETEETYRERLADFVALRDIIESEEIRNKVGWDQFTDDQNLAMLRRQGAPPTTRRTR</sequence>
<proteinExistence type="predicted"/>
<evidence type="ECO:0000313" key="1">
    <source>
        <dbReference type="EMBL" id="KKL07296.1"/>
    </source>
</evidence>
<comment type="caution">
    <text evidence="1">The sequence shown here is derived from an EMBL/GenBank/DDBJ whole genome shotgun (WGS) entry which is preliminary data.</text>
</comment>
<organism evidence="1">
    <name type="scientific">marine sediment metagenome</name>
    <dbReference type="NCBI Taxonomy" id="412755"/>
    <lineage>
        <taxon>unclassified sequences</taxon>
        <taxon>metagenomes</taxon>
        <taxon>ecological metagenomes</taxon>
    </lineage>
</organism>
<feature type="non-terminal residue" evidence="1">
    <location>
        <position position="1"/>
    </location>
</feature>